<feature type="compositionally biased region" description="Polar residues" evidence="3">
    <location>
        <begin position="229"/>
        <end position="238"/>
    </location>
</feature>
<name>A0A0H5QP75_9EUKA</name>
<reference evidence="4" key="1">
    <citation type="submission" date="2015-04" db="EMBL/GenBank/DDBJ databases">
        <title>The genome sequence of the plant pathogenic Rhizarian Plasmodiophora brassicae reveals insights in its biotrophic life cycle and the origin of chitin synthesis.</title>
        <authorList>
            <person name="Schwelm A."/>
            <person name="Fogelqvist J."/>
            <person name="Knaust A."/>
            <person name="Julke S."/>
            <person name="Lilja T."/>
            <person name="Dhandapani V."/>
            <person name="Bonilla-Rosso G."/>
            <person name="Karlsson M."/>
            <person name="Shevchenko A."/>
            <person name="Choi S.R."/>
            <person name="Kim H.G."/>
            <person name="Park J.Y."/>
            <person name="Lim Y.P."/>
            <person name="Ludwig-Muller J."/>
            <person name="Dixelius C."/>
        </authorList>
    </citation>
    <scope>NUCLEOTIDE SEQUENCE</scope>
    <source>
        <tissue evidence="4">Potato root galls</tissue>
    </source>
</reference>
<dbReference type="InterPro" id="IPR032675">
    <property type="entry name" value="LRR_dom_sf"/>
</dbReference>
<dbReference type="AlphaFoldDB" id="A0A0H5QP75"/>
<dbReference type="InterPro" id="IPR025875">
    <property type="entry name" value="Leu-rich_rpt_4"/>
</dbReference>
<dbReference type="PANTHER" id="PTHR15454">
    <property type="entry name" value="NISCHARIN RELATED"/>
    <property type="match status" value="1"/>
</dbReference>
<proteinExistence type="predicted"/>
<dbReference type="PANTHER" id="PTHR15454:SF34">
    <property type="entry name" value="LEUCINE-RICH REPEAT AND COILED-COIL DOMAIN-CONTAINING PROTEIN 1"/>
    <property type="match status" value="1"/>
</dbReference>
<dbReference type="SMART" id="SM00365">
    <property type="entry name" value="LRR_SD22"/>
    <property type="match status" value="3"/>
</dbReference>
<evidence type="ECO:0000256" key="2">
    <source>
        <dbReference type="ARBA" id="ARBA00022737"/>
    </source>
</evidence>
<sequence length="238" mass="26212">QVRSVNLHCNQITRIDGLHGFVALRHLNLSSNHIDRIEGLETLSNLESLNLSSNLLTVVTGLESLIRLEKLLLAYNKIDNIDGLSGDRFQVGCEPCLHTLDLRGNSLANLDHLSVLRWLTALRVLLLRSESHDNPICHLPGYTSRIRSLLPNLANLDNGIAAIVTPRIDNAMQLFRSRPRPHAESAFAALDQALQDARFDSLETKFEQVLNTMQNLASSPGGERDSGQGVRSTGSPSV</sequence>
<dbReference type="EMBL" id="HACM01003448">
    <property type="protein sequence ID" value="CRZ03890.1"/>
    <property type="molecule type" value="Transcribed_RNA"/>
</dbReference>
<dbReference type="Pfam" id="PF12799">
    <property type="entry name" value="LRR_4"/>
    <property type="match status" value="1"/>
</dbReference>
<organism evidence="4">
    <name type="scientific">Spongospora subterranea</name>
    <dbReference type="NCBI Taxonomy" id="70186"/>
    <lineage>
        <taxon>Eukaryota</taxon>
        <taxon>Sar</taxon>
        <taxon>Rhizaria</taxon>
        <taxon>Endomyxa</taxon>
        <taxon>Phytomyxea</taxon>
        <taxon>Plasmodiophorida</taxon>
        <taxon>Plasmodiophoridae</taxon>
        <taxon>Spongospora</taxon>
    </lineage>
</organism>
<keyword evidence="2" id="KW-0677">Repeat</keyword>
<feature type="non-terminal residue" evidence="4">
    <location>
        <position position="238"/>
    </location>
</feature>
<accession>A0A0H5QP75</accession>
<evidence type="ECO:0000256" key="1">
    <source>
        <dbReference type="ARBA" id="ARBA00022614"/>
    </source>
</evidence>
<dbReference type="PROSITE" id="PS51450">
    <property type="entry name" value="LRR"/>
    <property type="match status" value="4"/>
</dbReference>
<feature type="non-terminal residue" evidence="4">
    <location>
        <position position="1"/>
    </location>
</feature>
<dbReference type="InterPro" id="IPR001611">
    <property type="entry name" value="Leu-rich_rpt"/>
</dbReference>
<dbReference type="Gene3D" id="3.80.10.10">
    <property type="entry name" value="Ribonuclease Inhibitor"/>
    <property type="match status" value="2"/>
</dbReference>
<dbReference type="SUPFAM" id="SSF52075">
    <property type="entry name" value="Outer arm dynein light chain 1"/>
    <property type="match status" value="1"/>
</dbReference>
<keyword evidence="1" id="KW-0433">Leucine-rich repeat</keyword>
<evidence type="ECO:0000256" key="3">
    <source>
        <dbReference type="SAM" id="MobiDB-lite"/>
    </source>
</evidence>
<evidence type="ECO:0008006" key="5">
    <source>
        <dbReference type="Google" id="ProtNLM"/>
    </source>
</evidence>
<feature type="region of interest" description="Disordered" evidence="3">
    <location>
        <begin position="216"/>
        <end position="238"/>
    </location>
</feature>
<evidence type="ECO:0000313" key="4">
    <source>
        <dbReference type="EMBL" id="CRZ03890.1"/>
    </source>
</evidence>
<protein>
    <recommendedName>
        <fullName evidence="5">U2A'/phosphoprotein 32 family A C-terminal domain-containing protein</fullName>
    </recommendedName>
</protein>
<dbReference type="GO" id="GO:0005737">
    <property type="term" value="C:cytoplasm"/>
    <property type="evidence" value="ECO:0007669"/>
    <property type="project" value="TreeGrafter"/>
</dbReference>